<keyword evidence="4" id="KW-0539">Nucleus</keyword>
<name>A0A504X121_LEIDO</name>
<dbReference type="AlphaFoldDB" id="A0A504X121"/>
<dbReference type="VEuPathDB" id="TriTrypDB:LDHU3_19.0750"/>
<dbReference type="EMBL" id="RHLD01000033">
    <property type="protein sequence ID" value="TPP41814.1"/>
    <property type="molecule type" value="Genomic_DNA"/>
</dbReference>
<sequence>MTKGKGRNPGASGLDKHLKRKTHLERSQPKSRQHLGQLEKHKDHVLRAKKRKVKSVMDVANGRMRKRRVRLVDSDRKKDMQKTIEHNRRNVQYLEFKAKADQQRATELLNEEAAAALTSTAPQNKHIVFVNSEEEFRSFNPLKHFDATPR</sequence>
<dbReference type="Proteomes" id="UP000318821">
    <property type="component" value="Unassembled WGS sequence"/>
</dbReference>
<evidence type="ECO:0000256" key="3">
    <source>
        <dbReference type="ARBA" id="ARBA00022552"/>
    </source>
</evidence>
<dbReference type="VEuPathDB" id="TriTrypDB:LdCL_190011700"/>
<evidence type="ECO:0000313" key="7">
    <source>
        <dbReference type="Proteomes" id="UP000318821"/>
    </source>
</evidence>
<evidence type="ECO:0000313" key="6">
    <source>
        <dbReference type="EMBL" id="TPP41814.1"/>
    </source>
</evidence>
<dbReference type="PANTHER" id="PTHR12838">
    <property type="entry name" value="U3 SMALL NUCLEOLAR RNA-ASSOCIATED PROTEIN 11"/>
    <property type="match status" value="1"/>
</dbReference>
<proteinExistence type="inferred from homology"/>
<evidence type="ECO:0000256" key="1">
    <source>
        <dbReference type="ARBA" id="ARBA00004604"/>
    </source>
</evidence>
<feature type="region of interest" description="Disordered" evidence="5">
    <location>
        <begin position="1"/>
        <end position="54"/>
    </location>
</feature>
<accession>A0A504X121</accession>
<feature type="compositionally biased region" description="Basic residues" evidence="5">
    <location>
        <begin position="17"/>
        <end position="33"/>
    </location>
</feature>
<comment type="caution">
    <text evidence="6">The sequence shown here is derived from an EMBL/GenBank/DDBJ whole genome shotgun (WGS) entry which is preliminary data.</text>
</comment>
<dbReference type="GO" id="GO:0032040">
    <property type="term" value="C:small-subunit processome"/>
    <property type="evidence" value="ECO:0007669"/>
    <property type="project" value="InterPro"/>
</dbReference>
<feature type="compositionally biased region" description="Basic and acidic residues" evidence="5">
    <location>
        <begin position="37"/>
        <end position="46"/>
    </location>
</feature>
<reference evidence="7" key="1">
    <citation type="submission" date="2019-02" db="EMBL/GenBank/DDBJ databases">
        <title>FDA dAtabase for Regulatory Grade micrObial Sequences (FDA-ARGOS): Supporting development and validation of Infectious Disease Dx tests.</title>
        <authorList>
            <person name="Duncan R."/>
            <person name="Fisher C."/>
            <person name="Tallon L."/>
            <person name="Sadzewicz L."/>
            <person name="Sengamalay N."/>
            <person name="Ott S."/>
            <person name="Godinez A."/>
            <person name="Nagaraj S."/>
            <person name="Vavikolanu K."/>
            <person name="Vyas G."/>
            <person name="Nadendla S."/>
            <person name="Aluvathingal J."/>
            <person name="Sichtig H."/>
        </authorList>
    </citation>
    <scope>NUCLEOTIDE SEQUENCE [LARGE SCALE GENOMIC DNA]</scope>
    <source>
        <strain evidence="7">FDAARGOS_360</strain>
    </source>
</reference>
<dbReference type="GO" id="GO:0006364">
    <property type="term" value="P:rRNA processing"/>
    <property type="evidence" value="ECO:0007669"/>
    <property type="project" value="UniProtKB-KW"/>
</dbReference>
<dbReference type="PANTHER" id="PTHR12838:SF0">
    <property type="entry name" value="U3 SMALL NUCLEOLAR RNA-ASSOCIATED PROTEIN 11-RELATED"/>
    <property type="match status" value="1"/>
</dbReference>
<comment type="subcellular location">
    <subcellularLocation>
        <location evidence="1">Nucleus</location>
        <location evidence="1">Nucleolus</location>
    </subcellularLocation>
</comment>
<evidence type="ECO:0000256" key="5">
    <source>
        <dbReference type="SAM" id="MobiDB-lite"/>
    </source>
</evidence>
<comment type="similarity">
    <text evidence="2">Belongs to the UTP11 family.</text>
</comment>
<dbReference type="Pfam" id="PF03998">
    <property type="entry name" value="Utp11"/>
    <property type="match status" value="2"/>
</dbReference>
<dbReference type="InterPro" id="IPR007144">
    <property type="entry name" value="SSU_processome_Utp11"/>
</dbReference>
<protein>
    <submittedName>
        <fullName evidence="6">Utp11 family protein</fullName>
    </submittedName>
</protein>
<organism evidence="6 7">
    <name type="scientific">Leishmania donovani</name>
    <dbReference type="NCBI Taxonomy" id="5661"/>
    <lineage>
        <taxon>Eukaryota</taxon>
        <taxon>Discoba</taxon>
        <taxon>Euglenozoa</taxon>
        <taxon>Kinetoplastea</taxon>
        <taxon>Metakinetoplastina</taxon>
        <taxon>Trypanosomatida</taxon>
        <taxon>Trypanosomatidae</taxon>
        <taxon>Leishmaniinae</taxon>
        <taxon>Leishmania</taxon>
    </lineage>
</organism>
<evidence type="ECO:0000256" key="2">
    <source>
        <dbReference type="ARBA" id="ARBA00008105"/>
    </source>
</evidence>
<evidence type="ECO:0000256" key="4">
    <source>
        <dbReference type="ARBA" id="ARBA00023242"/>
    </source>
</evidence>
<keyword evidence="3" id="KW-0698">rRNA processing</keyword>
<gene>
    <name evidence="6" type="ORF">CGC20_8995</name>
</gene>